<dbReference type="Pfam" id="PF20647">
    <property type="entry name" value="DUF6808"/>
    <property type="match status" value="1"/>
</dbReference>
<comment type="caution">
    <text evidence="3">The sequence shown here is derived from an EMBL/GenBank/DDBJ whole genome shotgun (WGS) entry which is preliminary data.</text>
</comment>
<name>A0A644XDH3_9ZZZZ</name>
<accession>A0A644XDH3</accession>
<protein>
    <recommendedName>
        <fullName evidence="2">DUF6808 domain-containing protein</fullName>
    </recommendedName>
</protein>
<feature type="domain" description="DUF6808" evidence="2">
    <location>
        <begin position="84"/>
        <end position="171"/>
    </location>
</feature>
<dbReference type="EMBL" id="VSSQ01002198">
    <property type="protein sequence ID" value="MPM13947.1"/>
    <property type="molecule type" value="Genomic_DNA"/>
</dbReference>
<evidence type="ECO:0000313" key="3">
    <source>
        <dbReference type="EMBL" id="MPM13947.1"/>
    </source>
</evidence>
<sequence>MISLDKIKKYGRIAGIMVVTILAIIGITSVGNCKRTTNNETDVIVLTDTLYIRDTIRIEKPVPKFIKRIDTLLVQTKDTIRLKDTLYLALPREQKTYRDKNYQAWISGYRPELDSIHIFRNTQQIITSTTIQTKHKSRRWGIGIQAGYGLTLQQNIIKPTPYIGVGLSYNLLRF</sequence>
<reference evidence="3" key="1">
    <citation type="submission" date="2019-08" db="EMBL/GenBank/DDBJ databases">
        <authorList>
            <person name="Kucharzyk K."/>
            <person name="Murdoch R.W."/>
            <person name="Higgins S."/>
            <person name="Loffler F."/>
        </authorList>
    </citation>
    <scope>NUCLEOTIDE SEQUENCE</scope>
</reference>
<keyword evidence="1" id="KW-0472">Membrane</keyword>
<keyword evidence="1" id="KW-0812">Transmembrane</keyword>
<proteinExistence type="predicted"/>
<organism evidence="3">
    <name type="scientific">bioreactor metagenome</name>
    <dbReference type="NCBI Taxonomy" id="1076179"/>
    <lineage>
        <taxon>unclassified sequences</taxon>
        <taxon>metagenomes</taxon>
        <taxon>ecological metagenomes</taxon>
    </lineage>
</organism>
<dbReference type="AlphaFoldDB" id="A0A644XDH3"/>
<feature type="transmembrane region" description="Helical" evidence="1">
    <location>
        <begin position="12"/>
        <end position="31"/>
    </location>
</feature>
<evidence type="ECO:0000259" key="2">
    <source>
        <dbReference type="Pfam" id="PF20647"/>
    </source>
</evidence>
<evidence type="ECO:0000256" key="1">
    <source>
        <dbReference type="SAM" id="Phobius"/>
    </source>
</evidence>
<keyword evidence="1" id="KW-1133">Transmembrane helix</keyword>
<dbReference type="InterPro" id="IPR049214">
    <property type="entry name" value="DUF6808"/>
</dbReference>
<gene>
    <name evidence="3" type="ORF">SDC9_60307</name>
</gene>